<name>A0AAW7IBA6_9BACI</name>
<sequence length="55" mass="6305">MSIYSLWNPENDEAIFSPGDQQPFCTLTLVDSDKHTKKTDKTLEYELQGTVLNEI</sequence>
<dbReference type="AlphaFoldDB" id="A0AAW7IBA6"/>
<dbReference type="RefSeq" id="WP_284469149.1">
    <property type="nucleotide sequence ID" value="NZ_JAQFIE010000001.1"/>
</dbReference>
<proteinExistence type="predicted"/>
<gene>
    <name evidence="1" type="ORF">QUF89_03245</name>
</gene>
<evidence type="ECO:0000313" key="1">
    <source>
        <dbReference type="EMBL" id="MDM5451245.1"/>
    </source>
</evidence>
<accession>A0AAW7IBA6</accession>
<evidence type="ECO:0000313" key="2">
    <source>
        <dbReference type="Proteomes" id="UP001234602"/>
    </source>
</evidence>
<dbReference type="Proteomes" id="UP001234602">
    <property type="component" value="Unassembled WGS sequence"/>
</dbReference>
<protein>
    <submittedName>
        <fullName evidence="1">Uncharacterized protein</fullName>
    </submittedName>
</protein>
<dbReference type="EMBL" id="JAUCEY010000008">
    <property type="protein sequence ID" value="MDM5451245.1"/>
    <property type="molecule type" value="Genomic_DNA"/>
</dbReference>
<reference evidence="1" key="1">
    <citation type="submission" date="2023-06" db="EMBL/GenBank/DDBJ databases">
        <title>Comparative genomics of Bacillaceae isolates and their secondary metabolite potential.</title>
        <authorList>
            <person name="Song L."/>
            <person name="Nielsen L.J."/>
            <person name="Mohite O."/>
            <person name="Xu X."/>
            <person name="Weber T."/>
            <person name="Kovacs A.T."/>
        </authorList>
    </citation>
    <scope>NUCLEOTIDE SEQUENCE</scope>
    <source>
        <strain evidence="1">D8_B_37</strain>
    </source>
</reference>
<organism evidence="1 2">
    <name type="scientific">Peribacillus simplex</name>
    <dbReference type="NCBI Taxonomy" id="1478"/>
    <lineage>
        <taxon>Bacteria</taxon>
        <taxon>Bacillati</taxon>
        <taxon>Bacillota</taxon>
        <taxon>Bacilli</taxon>
        <taxon>Bacillales</taxon>
        <taxon>Bacillaceae</taxon>
        <taxon>Peribacillus</taxon>
    </lineage>
</organism>
<comment type="caution">
    <text evidence="1">The sequence shown here is derived from an EMBL/GenBank/DDBJ whole genome shotgun (WGS) entry which is preliminary data.</text>
</comment>